<evidence type="ECO:0000313" key="6">
    <source>
        <dbReference type="EMBL" id="MRJ46594.1"/>
    </source>
</evidence>
<sequence>MKSLKKIAKFSALTVGILTLAACTNEEPTVTETKELTISVGTDYIDYINEVKSAFESEHDVTVKVVEKDAFEQMDALPLDGPSDLGPDVTMSPFDRVGQGGAQGYLAQISLPDDGRFTETDEQQVSFDGKTYGQPAMVESLVLYYNRDLISEAPTTFEELEELAKDDQYKDGDYNVGFLAKWTDLYFSYGLIAGNGGYVFGEDGSNPQDIGLDNEGAIEGITYATEWYQNVWPAGMLDVTANSNLILDYFTSGKTAAIISGPWDANNFKEAGLNYGVAKIPTLPNGNDYESFSGGKAWVVSNFSKNKELSEQFVTYLTNKENQLKLYEMRSDIPVNVEAQAEIAKSDDELTKAVIEQYAVSHPMPNIPEMAEVWAGAQNMFFDAGSGNMTPEESAQNAVQTIKESIEQKH</sequence>
<feature type="signal peptide" evidence="5">
    <location>
        <begin position="1"/>
        <end position="21"/>
    </location>
</feature>
<dbReference type="GO" id="GO:0055052">
    <property type="term" value="C:ATP-binding cassette (ABC) transporter complex, substrate-binding subunit-containing"/>
    <property type="evidence" value="ECO:0007669"/>
    <property type="project" value="TreeGrafter"/>
</dbReference>
<protein>
    <recommendedName>
        <fullName evidence="5">Maltodextrin-binding protein</fullName>
    </recommendedName>
</protein>
<dbReference type="SUPFAM" id="SSF53850">
    <property type="entry name" value="Periplasmic binding protein-like II"/>
    <property type="match status" value="1"/>
</dbReference>
<dbReference type="GO" id="GO:0042956">
    <property type="term" value="P:maltodextrin transmembrane transport"/>
    <property type="evidence" value="ECO:0007669"/>
    <property type="project" value="TreeGrafter"/>
</dbReference>
<comment type="similarity">
    <text evidence="1 5">Belongs to the bacterial solute-binding protein 1 family.</text>
</comment>
<dbReference type="GO" id="GO:0015768">
    <property type="term" value="P:maltose transport"/>
    <property type="evidence" value="ECO:0007669"/>
    <property type="project" value="TreeGrafter"/>
</dbReference>
<evidence type="ECO:0000256" key="2">
    <source>
        <dbReference type="ARBA" id="ARBA00022448"/>
    </source>
</evidence>
<dbReference type="RefSeq" id="WP_153831695.1">
    <property type="nucleotide sequence ID" value="NZ_WJQT01000003.1"/>
</dbReference>
<keyword evidence="5" id="KW-0449">Lipoprotein</keyword>
<dbReference type="GO" id="GO:1901982">
    <property type="term" value="F:maltose binding"/>
    <property type="evidence" value="ECO:0007669"/>
    <property type="project" value="TreeGrafter"/>
</dbReference>
<dbReference type="InterPro" id="IPR006060">
    <property type="entry name" value="Maltose/Cyclodextrin-bd"/>
</dbReference>
<feature type="chain" id="PRO_5033108395" description="Maltodextrin-binding protein" evidence="5">
    <location>
        <begin position="22"/>
        <end position="410"/>
    </location>
</feature>
<keyword evidence="5" id="KW-1003">Cell membrane</keyword>
<name>A0A844BX22_9LACT</name>
<dbReference type="PANTHER" id="PTHR30061:SF50">
    <property type="entry name" value="MALTOSE_MALTODEXTRIN-BINDING PERIPLASMIC PROTEIN"/>
    <property type="match status" value="1"/>
</dbReference>
<proteinExistence type="inferred from homology"/>
<evidence type="ECO:0000256" key="3">
    <source>
        <dbReference type="ARBA" id="ARBA00022597"/>
    </source>
</evidence>
<dbReference type="Gene3D" id="3.40.190.10">
    <property type="entry name" value="Periplasmic binding protein-like II"/>
    <property type="match status" value="2"/>
</dbReference>
<dbReference type="EMBL" id="WJQT01000003">
    <property type="protein sequence ID" value="MRJ46594.1"/>
    <property type="molecule type" value="Genomic_DNA"/>
</dbReference>
<accession>A0A844BX22</accession>
<dbReference type="AlphaFoldDB" id="A0A844BX22"/>
<dbReference type="Pfam" id="PF13416">
    <property type="entry name" value="SBP_bac_8"/>
    <property type="match status" value="1"/>
</dbReference>
<dbReference type="PROSITE" id="PS51257">
    <property type="entry name" value="PROKAR_LIPOPROTEIN"/>
    <property type="match status" value="1"/>
</dbReference>
<evidence type="ECO:0000256" key="4">
    <source>
        <dbReference type="ARBA" id="ARBA00022729"/>
    </source>
</evidence>
<keyword evidence="3 5" id="KW-0762">Sugar transport</keyword>
<keyword evidence="5" id="KW-0472">Membrane</keyword>
<keyword evidence="4 5" id="KW-0732">Signal</keyword>
<dbReference type="Proteomes" id="UP000440066">
    <property type="component" value="Unassembled WGS sequence"/>
</dbReference>
<evidence type="ECO:0000256" key="1">
    <source>
        <dbReference type="ARBA" id="ARBA00008520"/>
    </source>
</evidence>
<keyword evidence="2 5" id="KW-0813">Transport</keyword>
<comment type="subcellular location">
    <subcellularLocation>
        <location evidence="5">Cell membrane</location>
        <topology evidence="5">Lipid-anchor</topology>
    </subcellularLocation>
</comment>
<evidence type="ECO:0000313" key="7">
    <source>
        <dbReference type="Proteomes" id="UP000440066"/>
    </source>
</evidence>
<dbReference type="InterPro" id="IPR006059">
    <property type="entry name" value="SBP"/>
</dbReference>
<reference evidence="6 7" key="1">
    <citation type="submission" date="2019-11" db="EMBL/GenBank/DDBJ databases">
        <title>Characterisation of Fundicoccus ignavus gen. nov. sp. nov., a novel genus of the family Aerococcaceae from bulk tank milk.</title>
        <authorList>
            <person name="Siebert A."/>
            <person name="Huptas C."/>
            <person name="Wenning M."/>
            <person name="Scherer S."/>
            <person name="Doll E.V."/>
        </authorList>
    </citation>
    <scope>NUCLEOTIDE SEQUENCE [LARGE SCALE GENOMIC DNA]</scope>
    <source>
        <strain evidence="6 7">DSM 109652</strain>
    </source>
</reference>
<dbReference type="GO" id="GO:0015144">
    <property type="term" value="F:carbohydrate transmembrane transporter activity"/>
    <property type="evidence" value="ECO:0007669"/>
    <property type="project" value="InterPro"/>
</dbReference>
<gene>
    <name evidence="6" type="ORF">GF867_03290</name>
</gene>
<dbReference type="PRINTS" id="PR00181">
    <property type="entry name" value="MALTOSEBP"/>
</dbReference>
<dbReference type="PANTHER" id="PTHR30061">
    <property type="entry name" value="MALTOSE-BINDING PERIPLASMIC PROTEIN"/>
    <property type="match status" value="1"/>
</dbReference>
<comment type="caution">
    <text evidence="6">The sequence shown here is derived from an EMBL/GenBank/DDBJ whole genome shotgun (WGS) entry which is preliminary data.</text>
</comment>
<evidence type="ECO:0000256" key="5">
    <source>
        <dbReference type="RuleBase" id="RU365005"/>
    </source>
</evidence>
<organism evidence="6 7">
    <name type="scientific">Fundicoccus ignavus</name>
    <dbReference type="NCBI Taxonomy" id="2664442"/>
    <lineage>
        <taxon>Bacteria</taxon>
        <taxon>Bacillati</taxon>
        <taxon>Bacillota</taxon>
        <taxon>Bacilli</taxon>
        <taxon>Lactobacillales</taxon>
        <taxon>Aerococcaceae</taxon>
        <taxon>Fundicoccus</taxon>
    </lineage>
</organism>